<dbReference type="SUPFAM" id="SSF56300">
    <property type="entry name" value="Metallo-dependent phosphatases"/>
    <property type="match status" value="1"/>
</dbReference>
<feature type="signal peptide" evidence="3">
    <location>
        <begin position="1"/>
        <end position="24"/>
    </location>
</feature>
<comment type="caution">
    <text evidence="5">The sequence shown here is derived from an EMBL/GenBank/DDBJ whole genome shotgun (WGS) entry which is preliminary data.</text>
</comment>
<dbReference type="EMBL" id="BEGY01000013">
    <property type="protein sequence ID" value="GAX75598.1"/>
    <property type="molecule type" value="Genomic_DNA"/>
</dbReference>
<gene>
    <name evidence="5" type="ORF">CEUSTIGMA_g3042.t1</name>
</gene>
<feature type="domain" description="Calcineurin-like phosphoesterase" evidence="4">
    <location>
        <begin position="51"/>
        <end position="324"/>
    </location>
</feature>
<dbReference type="Gene3D" id="3.60.21.10">
    <property type="match status" value="1"/>
</dbReference>
<evidence type="ECO:0000256" key="3">
    <source>
        <dbReference type="SAM" id="SignalP"/>
    </source>
</evidence>
<dbReference type="InterPro" id="IPR004843">
    <property type="entry name" value="Calcineurin-like_PHP"/>
</dbReference>
<keyword evidence="2" id="KW-0378">Hydrolase</keyword>
<accession>A0A250WXM2</accession>
<name>A0A250WXM2_9CHLO</name>
<dbReference type="Proteomes" id="UP000232323">
    <property type="component" value="Unassembled WGS sequence"/>
</dbReference>
<dbReference type="GO" id="GO:0016787">
    <property type="term" value="F:hydrolase activity"/>
    <property type="evidence" value="ECO:0007669"/>
    <property type="project" value="UniProtKB-KW"/>
</dbReference>
<keyword evidence="1 3" id="KW-0732">Signal</keyword>
<feature type="chain" id="PRO_5013077925" description="Calcineurin-like phosphoesterase domain-containing protein" evidence="3">
    <location>
        <begin position="25"/>
        <end position="447"/>
    </location>
</feature>
<protein>
    <recommendedName>
        <fullName evidence="4">Calcineurin-like phosphoesterase domain-containing protein</fullName>
    </recommendedName>
</protein>
<organism evidence="5 6">
    <name type="scientific">Chlamydomonas eustigma</name>
    <dbReference type="NCBI Taxonomy" id="1157962"/>
    <lineage>
        <taxon>Eukaryota</taxon>
        <taxon>Viridiplantae</taxon>
        <taxon>Chlorophyta</taxon>
        <taxon>core chlorophytes</taxon>
        <taxon>Chlorophyceae</taxon>
        <taxon>CS clade</taxon>
        <taxon>Chlamydomonadales</taxon>
        <taxon>Chlamydomonadaceae</taxon>
        <taxon>Chlamydomonas</taxon>
    </lineage>
</organism>
<dbReference type="PANTHER" id="PTHR10161:SF14">
    <property type="entry name" value="TARTRATE-RESISTANT ACID PHOSPHATASE TYPE 5"/>
    <property type="match status" value="1"/>
</dbReference>
<dbReference type="OrthoDB" id="548884at2759"/>
<evidence type="ECO:0000256" key="1">
    <source>
        <dbReference type="ARBA" id="ARBA00022729"/>
    </source>
</evidence>
<dbReference type="InterPro" id="IPR029052">
    <property type="entry name" value="Metallo-depent_PP-like"/>
</dbReference>
<evidence type="ECO:0000259" key="4">
    <source>
        <dbReference type="Pfam" id="PF00149"/>
    </source>
</evidence>
<dbReference type="InterPro" id="IPR051558">
    <property type="entry name" value="Metallophosphoesterase_PAP"/>
</dbReference>
<proteinExistence type="predicted"/>
<dbReference type="AlphaFoldDB" id="A0A250WXM2"/>
<dbReference type="STRING" id="1157962.A0A250WXM2"/>
<dbReference type="Pfam" id="PF00149">
    <property type="entry name" value="Metallophos"/>
    <property type="match status" value="1"/>
</dbReference>
<sequence>MSSSLLSYISVAVFAITITHVVTCAQSATNDALCKCPYPVQKLGHKGVISFAVIGDWGRVGANLSTYSAAQGGYDTQGRCSNPAYGFADDDYDGGILQSYAGIAMDAACEKHPYGCEFVISVGDNFYECGLDNPIRWKTDWLDVYKTDKTPTIKNLKWYNIFGNHDIVADGSVDAQIAYNKVNPDWVANRTYAFEVHSKDKSVRIRFGAVDTSPFVTSYAKATSKYNTTEFRNTASPQNITDQLTYLTRVLSTSKATWNVVLGHHPIFGPESANGYNAEALNINDAGAYDLGRPDAAGNPSWQEMLGIIRTYQPVAYMCGHDHTMSMGFDVNKTSNGYNTAYITSGAGSLPDSPCSVAGYRTNLAYSFATSLDKINVTEACPGGIPGPNYGNPNPVLGGMVGFNIVTVTPTSFKVDYYLSALGSPVKTYTYTSKAPSGAMPDVGCEC</sequence>
<evidence type="ECO:0000256" key="2">
    <source>
        <dbReference type="ARBA" id="ARBA00022801"/>
    </source>
</evidence>
<dbReference type="PANTHER" id="PTHR10161">
    <property type="entry name" value="TARTRATE-RESISTANT ACID PHOSPHATASE TYPE 5"/>
    <property type="match status" value="1"/>
</dbReference>
<evidence type="ECO:0000313" key="6">
    <source>
        <dbReference type="Proteomes" id="UP000232323"/>
    </source>
</evidence>
<keyword evidence="6" id="KW-1185">Reference proteome</keyword>
<reference evidence="5 6" key="1">
    <citation type="submission" date="2017-08" db="EMBL/GenBank/DDBJ databases">
        <title>Acidophilic green algal genome provides insights into adaptation to an acidic environment.</title>
        <authorList>
            <person name="Hirooka S."/>
            <person name="Hirose Y."/>
            <person name="Kanesaki Y."/>
            <person name="Higuchi S."/>
            <person name="Fujiwara T."/>
            <person name="Onuma R."/>
            <person name="Era A."/>
            <person name="Ohbayashi R."/>
            <person name="Uzuka A."/>
            <person name="Nozaki H."/>
            <person name="Yoshikawa H."/>
            <person name="Miyagishima S.Y."/>
        </authorList>
    </citation>
    <scope>NUCLEOTIDE SEQUENCE [LARGE SCALE GENOMIC DNA]</scope>
    <source>
        <strain evidence="5 6">NIES-2499</strain>
    </source>
</reference>
<evidence type="ECO:0000313" key="5">
    <source>
        <dbReference type="EMBL" id="GAX75598.1"/>
    </source>
</evidence>